<accession>A0A9X7N1B6</accession>
<dbReference type="RefSeq" id="WP_151188031.1">
    <property type="nucleotide sequence ID" value="NZ_CP043626.1"/>
</dbReference>
<evidence type="ECO:0000313" key="3">
    <source>
        <dbReference type="Proteomes" id="UP000326659"/>
    </source>
</evidence>
<gene>
    <name evidence="2" type="ORF">F1C79_16545</name>
</gene>
<keyword evidence="3" id="KW-1185">Reference proteome</keyword>
<dbReference type="KEGG" id="pden:F1C79_16545"/>
<feature type="signal peptide" evidence="1">
    <location>
        <begin position="1"/>
        <end position="18"/>
    </location>
</feature>
<reference evidence="2 3" key="1">
    <citation type="submission" date="2019-09" db="EMBL/GenBank/DDBJ databases">
        <title>Prosopis cineraria nodule microbiome.</title>
        <authorList>
            <person name="Chaluvadi S.R."/>
            <person name="Ali R."/>
            <person name="Wang X."/>
        </authorList>
    </citation>
    <scope>NUCLEOTIDE SEQUENCE [LARGE SCALE GENOMIC DNA]</scope>
    <source>
        <strain evidence="2 3">BG1</strain>
    </source>
</reference>
<evidence type="ECO:0000313" key="2">
    <source>
        <dbReference type="EMBL" id="QEY73080.1"/>
    </source>
</evidence>
<dbReference type="EMBL" id="CP043626">
    <property type="protein sequence ID" value="QEY73080.1"/>
    <property type="molecule type" value="Genomic_DNA"/>
</dbReference>
<dbReference type="AlphaFoldDB" id="A0A9X7N1B6"/>
<proteinExistence type="predicted"/>
<protein>
    <recommendedName>
        <fullName evidence="4">DUF1090 family protein</fullName>
    </recommendedName>
</protein>
<dbReference type="Proteomes" id="UP000326659">
    <property type="component" value="Chromosome"/>
</dbReference>
<name>A0A9X7N1B6_PSEDE</name>
<organism evidence="2 3">
    <name type="scientific">Pseudomonas denitrificans</name>
    <dbReference type="NCBI Taxonomy" id="43306"/>
    <lineage>
        <taxon>Bacteria</taxon>
        <taxon>Pseudomonadati</taxon>
        <taxon>Pseudomonadota</taxon>
        <taxon>Gammaproteobacteria</taxon>
        <taxon>Pseudomonadales</taxon>
        <taxon>Pseudomonadaceae</taxon>
        <taxon>Halopseudomonas</taxon>
    </lineage>
</organism>
<keyword evidence="1" id="KW-0732">Signal</keyword>
<sequence>MNRLIALPFLLMVGTAGADPRSATSQTVDALDPIAKPISQALDQAATELTAKSKLFGGNARQKLQQEQIDEENARFQKMRQMRVYSEECQFWRERDQINPNSKSKDGVRDNC</sequence>
<feature type="chain" id="PRO_5040968004" description="DUF1090 family protein" evidence="1">
    <location>
        <begin position="19"/>
        <end position="112"/>
    </location>
</feature>
<evidence type="ECO:0000256" key="1">
    <source>
        <dbReference type="SAM" id="SignalP"/>
    </source>
</evidence>
<evidence type="ECO:0008006" key="4">
    <source>
        <dbReference type="Google" id="ProtNLM"/>
    </source>
</evidence>